<keyword evidence="2 5" id="KW-0812">Transmembrane</keyword>
<feature type="transmembrane region" description="Helical" evidence="5">
    <location>
        <begin position="109"/>
        <end position="131"/>
    </location>
</feature>
<feature type="transmembrane region" description="Helical" evidence="5">
    <location>
        <begin position="266"/>
        <end position="291"/>
    </location>
</feature>
<dbReference type="InterPro" id="IPR001694">
    <property type="entry name" value="NADH_UbQ_OxRdtase_su1/FPO"/>
</dbReference>
<feature type="transmembrane region" description="Helical" evidence="5">
    <location>
        <begin position="6"/>
        <end position="30"/>
    </location>
</feature>
<sequence length="328" mass="35816">MDVFQLLFASLVFPGLIFLTALSFLTQYIVRKLSARMQRRMGPKYVGPVGILQPVYDFLKLLRAKELVKTRYSMVRAAEISLLLGLSSLVASALLLPLNVFNIGSPYDFLVFFYMASIWPIIMIIVASLSMPGPYTSVGVSRLLSILTVSEPAFFTGLLVPVALASFDTKTPLMISTASSKVLGLWINPLTLPVMVLVTISLIVAIQSKLMLPPFNIPEAEQEIIAGYETEFSGPLLALAILLHDMDTVVSALAIVYLVLGGPAPFTHASVEGVLLLVVKYLVVITVATYVKNVFGRYRIDQALMALLKYGLMPAVVAGILGTVYLYF</sequence>
<protein>
    <submittedName>
        <fullName evidence="6">NADH-quinone oxidoreductase subunit H</fullName>
    </submittedName>
</protein>
<feature type="transmembrane region" description="Helical" evidence="5">
    <location>
        <begin position="143"/>
        <end position="165"/>
    </location>
</feature>
<dbReference type="EMBL" id="DSJT01000003">
    <property type="protein sequence ID" value="HEF86827.1"/>
    <property type="molecule type" value="Genomic_DNA"/>
</dbReference>
<comment type="caution">
    <text evidence="6">The sequence shown here is derived from an EMBL/GenBank/DDBJ whole genome shotgun (WGS) entry which is preliminary data.</text>
</comment>
<proteinExistence type="predicted"/>
<feature type="transmembrane region" description="Helical" evidence="5">
    <location>
        <begin position="80"/>
        <end position="103"/>
    </location>
</feature>
<reference evidence="6" key="1">
    <citation type="journal article" date="2020" name="mSystems">
        <title>Genome- and Community-Level Interaction Insights into Carbon Utilization and Element Cycling Functions of Hydrothermarchaeota in Hydrothermal Sediment.</title>
        <authorList>
            <person name="Zhou Z."/>
            <person name="Liu Y."/>
            <person name="Xu W."/>
            <person name="Pan J."/>
            <person name="Luo Z.H."/>
            <person name="Li M."/>
        </authorList>
    </citation>
    <scope>NUCLEOTIDE SEQUENCE [LARGE SCALE GENOMIC DNA]</scope>
    <source>
        <strain evidence="6">SpSt-23</strain>
    </source>
</reference>
<feature type="transmembrane region" description="Helical" evidence="5">
    <location>
        <begin position="236"/>
        <end position="260"/>
    </location>
</feature>
<dbReference type="InterPro" id="IPR052561">
    <property type="entry name" value="ComplexI_Subunit1"/>
</dbReference>
<gene>
    <name evidence="6" type="ORF">ENP55_00655</name>
</gene>
<evidence type="ECO:0000256" key="2">
    <source>
        <dbReference type="ARBA" id="ARBA00022692"/>
    </source>
</evidence>
<feature type="transmembrane region" description="Helical" evidence="5">
    <location>
        <begin position="185"/>
        <end position="206"/>
    </location>
</feature>
<evidence type="ECO:0000256" key="1">
    <source>
        <dbReference type="ARBA" id="ARBA00004141"/>
    </source>
</evidence>
<feature type="transmembrane region" description="Helical" evidence="5">
    <location>
        <begin position="303"/>
        <end position="327"/>
    </location>
</feature>
<evidence type="ECO:0000256" key="4">
    <source>
        <dbReference type="ARBA" id="ARBA00023136"/>
    </source>
</evidence>
<dbReference type="Pfam" id="PF00146">
    <property type="entry name" value="NADHdh"/>
    <property type="match status" value="1"/>
</dbReference>
<dbReference type="GO" id="GO:0005886">
    <property type="term" value="C:plasma membrane"/>
    <property type="evidence" value="ECO:0007669"/>
    <property type="project" value="TreeGrafter"/>
</dbReference>
<dbReference type="AlphaFoldDB" id="A0A7C2G0H2"/>
<keyword evidence="3 5" id="KW-1133">Transmembrane helix</keyword>
<evidence type="ECO:0000256" key="5">
    <source>
        <dbReference type="SAM" id="Phobius"/>
    </source>
</evidence>
<dbReference type="PANTHER" id="PTHR43359">
    <property type="entry name" value="FORMATE HYDROGENLYASE SUBUNIT 4"/>
    <property type="match status" value="1"/>
</dbReference>
<comment type="subcellular location">
    <subcellularLocation>
        <location evidence="1">Membrane</location>
        <topology evidence="1">Multi-pass membrane protein</topology>
    </subcellularLocation>
</comment>
<keyword evidence="4 5" id="KW-0472">Membrane</keyword>
<dbReference type="PANTHER" id="PTHR43359:SF1">
    <property type="entry name" value="FORMATE HYDROGENLYASE SUBUNIT 4-RELATED"/>
    <property type="match status" value="1"/>
</dbReference>
<name>A0A7C2G0H2_9CREN</name>
<evidence type="ECO:0000313" key="6">
    <source>
        <dbReference type="EMBL" id="HEF86827.1"/>
    </source>
</evidence>
<accession>A0A7C2G0H2</accession>
<organism evidence="6">
    <name type="scientific">Thermosphaera aggregans</name>
    <dbReference type="NCBI Taxonomy" id="54254"/>
    <lineage>
        <taxon>Archaea</taxon>
        <taxon>Thermoproteota</taxon>
        <taxon>Thermoprotei</taxon>
        <taxon>Desulfurococcales</taxon>
        <taxon>Desulfurococcaceae</taxon>
        <taxon>Thermosphaera</taxon>
    </lineage>
</organism>
<evidence type="ECO:0000256" key="3">
    <source>
        <dbReference type="ARBA" id="ARBA00022989"/>
    </source>
</evidence>